<dbReference type="InterPro" id="IPR036812">
    <property type="entry name" value="NAD(P)_OxRdtase_dom_sf"/>
</dbReference>
<dbReference type="PROSITE" id="PS00063">
    <property type="entry name" value="ALDOKETO_REDUCTASE_3"/>
    <property type="match status" value="1"/>
</dbReference>
<dbReference type="AlphaFoldDB" id="R4WCU5"/>
<name>R4WCU5_RIPPE</name>
<keyword evidence="3" id="KW-0560">Oxidoreductase</keyword>
<feature type="domain" description="NADP-dependent oxidoreductase" evidence="7">
    <location>
        <begin position="19"/>
        <end position="292"/>
    </location>
</feature>
<reference evidence="8" key="1">
    <citation type="journal article" date="2013" name="PLoS ONE">
        <title>Gene expression in gut symbiotic organ of stinkbug affected by extracellular bacterial symbiont.</title>
        <authorList>
            <person name="Futahashi R."/>
            <person name="Tanaka K."/>
            <person name="Tanahashi M."/>
            <person name="Nikoh N."/>
            <person name="Kikuchi Y."/>
            <person name="Lee B.L."/>
            <person name="Fukatsu T."/>
        </authorList>
    </citation>
    <scope>NUCLEOTIDE SEQUENCE</scope>
    <source>
        <tissue evidence="8">Midgut</tissue>
    </source>
</reference>
<feature type="site" description="Lowers pKa of active site Tyr" evidence="6">
    <location>
        <position position="81"/>
    </location>
</feature>
<dbReference type="InterPro" id="IPR023210">
    <property type="entry name" value="NADP_OxRdtase_dom"/>
</dbReference>
<organism evidence="8">
    <name type="scientific">Riptortus pedestris</name>
    <name type="common">Bean bug</name>
    <dbReference type="NCBI Taxonomy" id="329032"/>
    <lineage>
        <taxon>Eukaryota</taxon>
        <taxon>Metazoa</taxon>
        <taxon>Ecdysozoa</taxon>
        <taxon>Arthropoda</taxon>
        <taxon>Hexapoda</taxon>
        <taxon>Insecta</taxon>
        <taxon>Pterygota</taxon>
        <taxon>Neoptera</taxon>
        <taxon>Paraneoptera</taxon>
        <taxon>Hemiptera</taxon>
        <taxon>Heteroptera</taxon>
        <taxon>Panheteroptera</taxon>
        <taxon>Pentatomomorpha</taxon>
        <taxon>Coreoidea</taxon>
        <taxon>Alydidae</taxon>
        <taxon>Riptortus</taxon>
    </lineage>
</organism>
<sequence>MAPKVPSIKFYNGYEYPLLGLGTWKSQPGEVTEAVKAAIDIGYRHFDCAHVYGNEKEVGEALKQKIKEGAVKREELFITSKLWCNSHKKELVVPALKKTLENLGIEYIDLYLMHWPMGFQAGDNVFPVDAKGKVIPGETYFTEAWAGLEECVGLGLARSIGISNFNHKQIDELLKVAKINPVNNQIECHPYLNQQRLIDFCLERNITVTAYSPLGSPDSIKSDDPVLLEDPVLKTLSEKYKKSPAQILIRYQIERGIPVIPKSVTKSRIQSNFEVFDFSISKEDMAILHGLNRNTRMVKFDMTDTHKDYPFYEDY</sequence>
<dbReference type="InterPro" id="IPR020471">
    <property type="entry name" value="AKR"/>
</dbReference>
<dbReference type="PRINTS" id="PR00069">
    <property type="entry name" value="ALDKETRDTASE"/>
</dbReference>
<evidence type="ECO:0000313" key="8">
    <source>
        <dbReference type="EMBL" id="BAN20209.1"/>
    </source>
</evidence>
<evidence type="ECO:0000256" key="3">
    <source>
        <dbReference type="ARBA" id="ARBA00023002"/>
    </source>
</evidence>
<evidence type="ECO:0000256" key="4">
    <source>
        <dbReference type="PIRSR" id="PIRSR000097-1"/>
    </source>
</evidence>
<proteinExistence type="evidence at transcript level"/>
<feature type="active site" description="Proton donor" evidence="4">
    <location>
        <position position="52"/>
    </location>
</feature>
<dbReference type="EMBL" id="AK416994">
    <property type="protein sequence ID" value="BAN20209.1"/>
    <property type="molecule type" value="mRNA"/>
</dbReference>
<evidence type="ECO:0000259" key="7">
    <source>
        <dbReference type="Pfam" id="PF00248"/>
    </source>
</evidence>
<dbReference type="SUPFAM" id="SSF51430">
    <property type="entry name" value="NAD(P)-linked oxidoreductase"/>
    <property type="match status" value="1"/>
</dbReference>
<dbReference type="Pfam" id="PF00248">
    <property type="entry name" value="Aldo_ket_red"/>
    <property type="match status" value="1"/>
</dbReference>
<dbReference type="Gene3D" id="3.20.20.100">
    <property type="entry name" value="NADP-dependent oxidoreductase domain"/>
    <property type="match status" value="1"/>
</dbReference>
<dbReference type="FunFam" id="3.20.20.100:FF:000006">
    <property type="entry name" value="Aldo-keto reductase family 1 member A1"/>
    <property type="match status" value="1"/>
</dbReference>
<protein>
    <submittedName>
        <fullName evidence="8">Aldo-keto reductase</fullName>
    </submittedName>
</protein>
<dbReference type="PROSITE" id="PS00062">
    <property type="entry name" value="ALDOKETO_REDUCTASE_2"/>
    <property type="match status" value="1"/>
</dbReference>
<evidence type="ECO:0000256" key="5">
    <source>
        <dbReference type="PIRSR" id="PIRSR000097-2"/>
    </source>
</evidence>
<keyword evidence="2" id="KW-0521">NADP</keyword>
<evidence type="ECO:0000256" key="6">
    <source>
        <dbReference type="PIRSR" id="PIRSR000097-3"/>
    </source>
</evidence>
<dbReference type="PIRSF" id="PIRSF000097">
    <property type="entry name" value="AKR"/>
    <property type="match status" value="1"/>
</dbReference>
<feature type="binding site" evidence="5">
    <location>
        <position position="114"/>
    </location>
    <ligand>
        <name>substrate</name>
    </ligand>
</feature>
<dbReference type="PROSITE" id="PS00798">
    <property type="entry name" value="ALDOKETO_REDUCTASE_1"/>
    <property type="match status" value="1"/>
</dbReference>
<evidence type="ECO:0000256" key="1">
    <source>
        <dbReference type="ARBA" id="ARBA00007905"/>
    </source>
</evidence>
<evidence type="ECO:0000256" key="2">
    <source>
        <dbReference type="ARBA" id="ARBA00022857"/>
    </source>
</evidence>
<dbReference type="GO" id="GO:0016491">
    <property type="term" value="F:oxidoreductase activity"/>
    <property type="evidence" value="ECO:0007669"/>
    <property type="project" value="UniProtKB-KW"/>
</dbReference>
<accession>R4WCU5</accession>
<dbReference type="PANTHER" id="PTHR11732">
    <property type="entry name" value="ALDO/KETO REDUCTASE"/>
    <property type="match status" value="1"/>
</dbReference>
<comment type="similarity">
    <text evidence="1">Belongs to the aldo/keto reductase family.</text>
</comment>
<dbReference type="InterPro" id="IPR018170">
    <property type="entry name" value="Aldo/ket_reductase_CS"/>
</dbReference>